<evidence type="ECO:0000313" key="1">
    <source>
        <dbReference type="EMBL" id="ABV92284.1"/>
    </source>
</evidence>
<dbReference type="AlphaFoldDB" id="A8LNX6"/>
<keyword evidence="2" id="KW-1185">Reference proteome</keyword>
<dbReference type="eggNOG" id="COG3709">
    <property type="taxonomic scope" value="Bacteria"/>
</dbReference>
<name>A8LNX6_DINSH</name>
<dbReference type="Gene3D" id="3.90.1140.10">
    <property type="entry name" value="Cyclic phosphodiesterase"/>
    <property type="match status" value="1"/>
</dbReference>
<dbReference type="EMBL" id="CP000830">
    <property type="protein sequence ID" value="ABV92284.1"/>
    <property type="molecule type" value="Genomic_DNA"/>
</dbReference>
<dbReference type="HOGENOM" id="CLU_074099_0_0_5"/>
<evidence type="ECO:0000313" key="2">
    <source>
        <dbReference type="Proteomes" id="UP000006833"/>
    </source>
</evidence>
<protein>
    <recommendedName>
        <fullName evidence="3">Phosphonate metabolism protein</fullName>
    </recommendedName>
</protein>
<dbReference type="RefSeq" id="WP_012177216.1">
    <property type="nucleotide sequence ID" value="NC_009952.1"/>
</dbReference>
<dbReference type="Pfam" id="PF06299">
    <property type="entry name" value="DUF1045"/>
    <property type="match status" value="1"/>
</dbReference>
<dbReference type="OrthoDB" id="4954742at2"/>
<organism evidence="1 2">
    <name type="scientific">Dinoroseobacter shibae (strain DSM 16493 / NCIMB 14021 / DFL 12)</name>
    <dbReference type="NCBI Taxonomy" id="398580"/>
    <lineage>
        <taxon>Bacteria</taxon>
        <taxon>Pseudomonadati</taxon>
        <taxon>Pseudomonadota</taxon>
        <taxon>Alphaproteobacteria</taxon>
        <taxon>Rhodobacterales</taxon>
        <taxon>Roseobacteraceae</taxon>
        <taxon>Dinoroseobacter</taxon>
    </lineage>
</organism>
<accession>A8LNX6</accession>
<dbReference type="KEGG" id="dsh:Dshi_0538"/>
<sequence>MSYQRFAIYHVPPQGALSAFGAAWLGWDVTAGCPSVPLAVPERDAVTATAHRYGFHATLKPPFRLGEGCALEGLSEAVSTLARRLSPARCDGLALGRMGRFLALLPVGDATGLNHLAAACVTQLDAFRASPTAEEFSRRRGSGLRPELEANLTNWGYPYVLSAYRFHMTLTDRLPAAALPDWEVVLADLLPPLPAPFEISGLALVGERADGRFEVIDTFPLAG</sequence>
<dbReference type="Proteomes" id="UP000006833">
    <property type="component" value="Chromosome"/>
</dbReference>
<dbReference type="InterPro" id="IPR009389">
    <property type="entry name" value="DUF1045"/>
</dbReference>
<dbReference type="STRING" id="398580.Dshi_0538"/>
<gene>
    <name evidence="1" type="ordered locus">Dshi_0538</name>
</gene>
<proteinExistence type="predicted"/>
<reference evidence="2" key="1">
    <citation type="journal article" date="2010" name="ISME J.">
        <title>The complete genome sequence of the algal symbiont Dinoroseobacter shibae: a hitchhiker's guide to life in the sea.</title>
        <authorList>
            <person name="Wagner-Dobler I."/>
            <person name="Ballhausen B."/>
            <person name="Berger M."/>
            <person name="Brinkhoff T."/>
            <person name="Buchholz I."/>
            <person name="Bunk B."/>
            <person name="Cypionka H."/>
            <person name="Daniel R."/>
            <person name="Drepper T."/>
            <person name="Gerdts G."/>
            <person name="Hahnke S."/>
            <person name="Han C."/>
            <person name="Jahn D."/>
            <person name="Kalhoefer D."/>
            <person name="Kiss H."/>
            <person name="Klenk H.P."/>
            <person name="Kyrpides N."/>
            <person name="Liebl W."/>
            <person name="Liesegang H."/>
            <person name="Meincke L."/>
            <person name="Pati A."/>
            <person name="Petersen J."/>
            <person name="Piekarski T."/>
            <person name="Pommerenke C."/>
            <person name="Pradella S."/>
            <person name="Pukall R."/>
            <person name="Rabus R."/>
            <person name="Stackebrandt E."/>
            <person name="Thole S."/>
            <person name="Thompson L."/>
            <person name="Tielen P."/>
            <person name="Tomasch J."/>
            <person name="von Jan M."/>
            <person name="Wanphrut N."/>
            <person name="Wichels A."/>
            <person name="Zech H."/>
            <person name="Simon M."/>
        </authorList>
    </citation>
    <scope>NUCLEOTIDE SEQUENCE [LARGE SCALE GENOMIC DNA]</scope>
    <source>
        <strain evidence="2">DSM 16493 / NCIMB 14021 / DFL 12</strain>
    </source>
</reference>
<evidence type="ECO:0008006" key="3">
    <source>
        <dbReference type="Google" id="ProtNLM"/>
    </source>
</evidence>